<keyword evidence="1" id="KW-0812">Transmembrane</keyword>
<sequence>MEIEIREKIDTLEINKSCKKELRKNSVIVISIIIFIHIFFIYQNPEMFFIFPFFTSPFALLFYNFVCREYKYERVFIDFKEIAFSSSYFKKNFELTYKNLFLIENIQKIEIIEYHKFLLRELIFKNSLKETFCYVISFTFLDEKKFNFAYRMEKDEAKRVLRRIEDFLEKQKIYS</sequence>
<comment type="caution">
    <text evidence="2">The sequence shown here is derived from an EMBL/GenBank/DDBJ whole genome shotgun (WGS) entry which is preliminary data.</text>
</comment>
<evidence type="ECO:0000256" key="1">
    <source>
        <dbReference type="SAM" id="Phobius"/>
    </source>
</evidence>
<protein>
    <recommendedName>
        <fullName evidence="4">YcxB-like protein domain-containing protein</fullName>
    </recommendedName>
</protein>
<evidence type="ECO:0000313" key="3">
    <source>
        <dbReference type="Proteomes" id="UP001062738"/>
    </source>
</evidence>
<name>A0ABT4DLF8_FUSSI</name>
<evidence type="ECO:0008006" key="4">
    <source>
        <dbReference type="Google" id="ProtNLM"/>
    </source>
</evidence>
<accession>A0ABT4DLF8</accession>
<dbReference type="EMBL" id="JAOXXL010000015">
    <property type="protein sequence ID" value="MCY7008236.1"/>
    <property type="molecule type" value="Genomic_DNA"/>
</dbReference>
<keyword evidence="1" id="KW-0472">Membrane</keyword>
<dbReference type="Proteomes" id="UP001062738">
    <property type="component" value="Unassembled WGS sequence"/>
</dbReference>
<feature type="transmembrane region" description="Helical" evidence="1">
    <location>
        <begin position="25"/>
        <end position="42"/>
    </location>
</feature>
<keyword evidence="1" id="KW-1133">Transmembrane helix</keyword>
<gene>
    <name evidence="2" type="ORF">OCK72_06130</name>
</gene>
<evidence type="ECO:0000313" key="2">
    <source>
        <dbReference type="EMBL" id="MCY7008236.1"/>
    </source>
</evidence>
<proteinExistence type="predicted"/>
<keyword evidence="3" id="KW-1185">Reference proteome</keyword>
<feature type="transmembrane region" description="Helical" evidence="1">
    <location>
        <begin position="48"/>
        <end position="66"/>
    </location>
</feature>
<dbReference type="RefSeq" id="WP_029758967.1">
    <property type="nucleotide sequence ID" value="NZ_JAOXXL010000015.1"/>
</dbReference>
<organism evidence="2 3">
    <name type="scientific">Fusobacterium simiae</name>
    <dbReference type="NCBI Taxonomy" id="855"/>
    <lineage>
        <taxon>Bacteria</taxon>
        <taxon>Fusobacteriati</taxon>
        <taxon>Fusobacteriota</taxon>
        <taxon>Fusobacteriia</taxon>
        <taxon>Fusobacteriales</taxon>
        <taxon>Fusobacteriaceae</taxon>
        <taxon>Fusobacterium</taxon>
    </lineage>
</organism>
<reference evidence="2" key="1">
    <citation type="submission" date="2022-09" db="EMBL/GenBank/DDBJ databases">
        <authorList>
            <person name="Zoaiter M."/>
        </authorList>
    </citation>
    <scope>NUCLEOTIDE SEQUENCE</scope>
    <source>
        <strain evidence="2">DSM 19848</strain>
    </source>
</reference>